<dbReference type="PANTHER" id="PTHR43479:SF7">
    <property type="entry name" value="TETR-FAMILY TRANSCRIPTIONAL REGULATOR"/>
    <property type="match status" value="1"/>
</dbReference>
<dbReference type="EMBL" id="WUBI01000001">
    <property type="protein sequence ID" value="MWV43154.1"/>
    <property type="molecule type" value="Genomic_DNA"/>
</dbReference>
<gene>
    <name evidence="4" type="ORF">GRF59_05880</name>
</gene>
<accession>A0A7X3IFV4</accession>
<dbReference type="Proteomes" id="UP000460318">
    <property type="component" value="Unassembled WGS sequence"/>
</dbReference>
<dbReference type="AlphaFoldDB" id="A0A7X3IFV4"/>
<name>A0A7X3IFV4_9BACL</name>
<keyword evidence="1 2" id="KW-0238">DNA-binding</keyword>
<dbReference type="Gene3D" id="1.10.357.10">
    <property type="entry name" value="Tetracycline Repressor, domain 2"/>
    <property type="match status" value="1"/>
</dbReference>
<dbReference type="InterPro" id="IPR001647">
    <property type="entry name" value="HTH_TetR"/>
</dbReference>
<dbReference type="InterPro" id="IPR050624">
    <property type="entry name" value="HTH-type_Tx_Regulator"/>
</dbReference>
<evidence type="ECO:0000313" key="5">
    <source>
        <dbReference type="Proteomes" id="UP000460318"/>
    </source>
</evidence>
<dbReference type="SUPFAM" id="SSF46689">
    <property type="entry name" value="Homeodomain-like"/>
    <property type="match status" value="1"/>
</dbReference>
<proteinExistence type="predicted"/>
<reference evidence="4 5" key="1">
    <citation type="submission" date="2019-12" db="EMBL/GenBank/DDBJ databases">
        <title>Paenibacillus sp. nov., an endophytic bacterium isolated from the stem of Dendrobium.</title>
        <authorList>
            <person name="Zhao R."/>
        </authorList>
    </citation>
    <scope>NUCLEOTIDE SEQUENCE [LARGE SCALE GENOMIC DNA]</scope>
    <source>
        <strain evidence="4 5">HJL G12</strain>
    </source>
</reference>
<keyword evidence="5" id="KW-1185">Reference proteome</keyword>
<organism evidence="4 5">
    <name type="scientific">Paenibacillus dendrobii</name>
    <dbReference type="NCBI Taxonomy" id="2691084"/>
    <lineage>
        <taxon>Bacteria</taxon>
        <taxon>Bacillati</taxon>
        <taxon>Bacillota</taxon>
        <taxon>Bacilli</taxon>
        <taxon>Bacillales</taxon>
        <taxon>Paenibacillaceae</taxon>
        <taxon>Paenibacillus</taxon>
    </lineage>
</organism>
<comment type="caution">
    <text evidence="4">The sequence shown here is derived from an EMBL/GenBank/DDBJ whole genome shotgun (WGS) entry which is preliminary data.</text>
</comment>
<dbReference type="PRINTS" id="PR00455">
    <property type="entry name" value="HTHTETR"/>
</dbReference>
<evidence type="ECO:0000256" key="2">
    <source>
        <dbReference type="PROSITE-ProRule" id="PRU00335"/>
    </source>
</evidence>
<dbReference type="PANTHER" id="PTHR43479">
    <property type="entry name" value="ACREF/ENVCD OPERON REPRESSOR-RELATED"/>
    <property type="match status" value="1"/>
</dbReference>
<evidence type="ECO:0000259" key="3">
    <source>
        <dbReference type="PROSITE" id="PS50977"/>
    </source>
</evidence>
<evidence type="ECO:0000256" key="1">
    <source>
        <dbReference type="ARBA" id="ARBA00023125"/>
    </source>
</evidence>
<dbReference type="InterPro" id="IPR039532">
    <property type="entry name" value="TetR_C_Firmicutes"/>
</dbReference>
<dbReference type="PROSITE" id="PS50977">
    <property type="entry name" value="HTH_TETR_2"/>
    <property type="match status" value="1"/>
</dbReference>
<dbReference type="Pfam" id="PF14278">
    <property type="entry name" value="TetR_C_8"/>
    <property type="match status" value="1"/>
</dbReference>
<feature type="domain" description="HTH tetR-type" evidence="3">
    <location>
        <begin position="11"/>
        <end position="71"/>
    </location>
</feature>
<dbReference type="InterPro" id="IPR009057">
    <property type="entry name" value="Homeodomain-like_sf"/>
</dbReference>
<dbReference type="Pfam" id="PF00440">
    <property type="entry name" value="TetR_N"/>
    <property type="match status" value="1"/>
</dbReference>
<feature type="DNA-binding region" description="H-T-H motif" evidence="2">
    <location>
        <begin position="34"/>
        <end position="53"/>
    </location>
</feature>
<protein>
    <submittedName>
        <fullName evidence="4">TetR family transcriptional regulator</fullName>
    </submittedName>
</protein>
<evidence type="ECO:0000313" key="4">
    <source>
        <dbReference type="EMBL" id="MWV43154.1"/>
    </source>
</evidence>
<dbReference type="GO" id="GO:0003677">
    <property type="term" value="F:DNA binding"/>
    <property type="evidence" value="ECO:0007669"/>
    <property type="project" value="UniProtKB-UniRule"/>
</dbReference>
<dbReference type="RefSeq" id="WP_160496689.1">
    <property type="nucleotide sequence ID" value="NZ_WUBI01000001.1"/>
</dbReference>
<sequence>MSNEKLDRRARRTRQAIRSAFVELILEEGYDSVTIQDVADKADYNRGTFYKHYVGKDELLNEIREHFLRGIRQALLDPYPGMEEVDATQIYPSSLKLFEHIEDHKNEFKALLSIHKSISKDLYEALRQSMREDMHMEMEPSDPPLDYELMLSYRLSATVGVIMHWAENDFKYSATYMADQLLALVNSKIERVVFIRKP</sequence>